<dbReference type="InterPro" id="IPR051257">
    <property type="entry name" value="Diverse_CBS-Domain"/>
</dbReference>
<dbReference type="PANTHER" id="PTHR43080:SF2">
    <property type="entry name" value="CBS DOMAIN-CONTAINING PROTEIN"/>
    <property type="match status" value="1"/>
</dbReference>
<protein>
    <submittedName>
        <fullName evidence="4">CBS domain-containing protein</fullName>
    </submittedName>
</protein>
<dbReference type="Proteomes" id="UP001267878">
    <property type="component" value="Unassembled WGS sequence"/>
</dbReference>
<dbReference type="Pfam" id="PF00571">
    <property type="entry name" value="CBS"/>
    <property type="match status" value="2"/>
</dbReference>
<dbReference type="Gene3D" id="3.10.580.10">
    <property type="entry name" value="CBS-domain"/>
    <property type="match status" value="1"/>
</dbReference>
<dbReference type="PANTHER" id="PTHR43080">
    <property type="entry name" value="CBS DOMAIN-CONTAINING PROTEIN CBSX3, MITOCHONDRIAL"/>
    <property type="match status" value="1"/>
</dbReference>
<proteinExistence type="predicted"/>
<dbReference type="SUPFAM" id="SSF54631">
    <property type="entry name" value="CBS-domain pair"/>
    <property type="match status" value="1"/>
</dbReference>
<gene>
    <name evidence="4" type="ORF">J2X04_000884</name>
</gene>
<dbReference type="SMART" id="SM00116">
    <property type="entry name" value="CBS"/>
    <property type="match status" value="2"/>
</dbReference>
<evidence type="ECO:0000256" key="1">
    <source>
        <dbReference type="ARBA" id="ARBA00023122"/>
    </source>
</evidence>
<dbReference type="RefSeq" id="WP_310052537.1">
    <property type="nucleotide sequence ID" value="NZ_JAVDVW010000001.1"/>
</dbReference>
<dbReference type="InterPro" id="IPR046342">
    <property type="entry name" value="CBS_dom_sf"/>
</dbReference>
<accession>A0ABU1VM37</accession>
<dbReference type="EMBL" id="JAVDVW010000001">
    <property type="protein sequence ID" value="MDR7098537.1"/>
    <property type="molecule type" value="Genomic_DNA"/>
</dbReference>
<keyword evidence="5" id="KW-1185">Reference proteome</keyword>
<sequence length="143" mass="15249">MKIQELLKSKSGAVVTIDVGDTIGAAAQKMTAHKIAALVVTRGLHPVGVISEQDIVAAVAEDGTQAGRRPLSQIIKSAIESIAPDTSLKQAMSMMTHARLRHLPVISNDVLVGIVSLGDIVKNRLDELALERDVLRDIYIAAH</sequence>
<evidence type="ECO:0000256" key="2">
    <source>
        <dbReference type="PROSITE-ProRule" id="PRU00703"/>
    </source>
</evidence>
<evidence type="ECO:0000313" key="4">
    <source>
        <dbReference type="EMBL" id="MDR7098537.1"/>
    </source>
</evidence>
<organism evidence="4 5">
    <name type="scientific">Agrilutibacter niabensis</name>
    <dbReference type="NCBI Taxonomy" id="380628"/>
    <lineage>
        <taxon>Bacteria</taxon>
        <taxon>Pseudomonadati</taxon>
        <taxon>Pseudomonadota</taxon>
        <taxon>Gammaproteobacteria</taxon>
        <taxon>Lysobacterales</taxon>
        <taxon>Lysobacteraceae</taxon>
        <taxon>Agrilutibacter</taxon>
    </lineage>
</organism>
<feature type="domain" description="CBS" evidence="3">
    <location>
        <begin position="8"/>
        <end position="66"/>
    </location>
</feature>
<comment type="caution">
    <text evidence="4">The sequence shown here is derived from an EMBL/GenBank/DDBJ whole genome shotgun (WGS) entry which is preliminary data.</text>
</comment>
<dbReference type="PROSITE" id="PS51371">
    <property type="entry name" value="CBS"/>
    <property type="match status" value="2"/>
</dbReference>
<reference evidence="4 5" key="1">
    <citation type="submission" date="2023-07" db="EMBL/GenBank/DDBJ databases">
        <title>Sorghum-associated microbial communities from plants grown in Nebraska, USA.</title>
        <authorList>
            <person name="Schachtman D."/>
        </authorList>
    </citation>
    <scope>NUCLEOTIDE SEQUENCE [LARGE SCALE GENOMIC DNA]</scope>
    <source>
        <strain evidence="4 5">BE187</strain>
    </source>
</reference>
<evidence type="ECO:0000259" key="3">
    <source>
        <dbReference type="PROSITE" id="PS51371"/>
    </source>
</evidence>
<keyword evidence="1 2" id="KW-0129">CBS domain</keyword>
<dbReference type="InterPro" id="IPR000644">
    <property type="entry name" value="CBS_dom"/>
</dbReference>
<feature type="domain" description="CBS" evidence="3">
    <location>
        <begin position="74"/>
        <end position="130"/>
    </location>
</feature>
<name>A0ABU1VM37_9GAMM</name>
<evidence type="ECO:0000313" key="5">
    <source>
        <dbReference type="Proteomes" id="UP001267878"/>
    </source>
</evidence>